<dbReference type="GO" id="GO:0016740">
    <property type="term" value="F:transferase activity"/>
    <property type="evidence" value="ECO:0007669"/>
    <property type="project" value="UniProtKB-KW"/>
</dbReference>
<dbReference type="Proteomes" id="UP000198983">
    <property type="component" value="Chromosome I"/>
</dbReference>
<evidence type="ECO:0000313" key="3">
    <source>
        <dbReference type="Proteomes" id="UP000198983"/>
    </source>
</evidence>
<dbReference type="InterPro" id="IPR007345">
    <property type="entry name" value="Polysacch_pyruvyl_Trfase"/>
</dbReference>
<dbReference type="Pfam" id="PF04230">
    <property type="entry name" value="PS_pyruv_trans"/>
    <property type="match status" value="1"/>
</dbReference>
<accession>A0A1H1NDM9</accession>
<protein>
    <submittedName>
        <fullName evidence="2">Polysaccharide pyruvyl transferase CsaB</fullName>
    </submittedName>
</protein>
<dbReference type="NCBIfam" id="TIGR03609">
    <property type="entry name" value="S_layer_CsaB"/>
    <property type="match status" value="1"/>
</dbReference>
<dbReference type="PANTHER" id="PTHR36836:SF1">
    <property type="entry name" value="COLANIC ACID BIOSYNTHESIS PROTEIN WCAK"/>
    <property type="match status" value="1"/>
</dbReference>
<dbReference type="PANTHER" id="PTHR36836">
    <property type="entry name" value="COLANIC ACID BIOSYNTHESIS PROTEIN WCAK"/>
    <property type="match status" value="1"/>
</dbReference>
<dbReference type="AlphaFoldDB" id="A0A1H1NDM9"/>
<feature type="domain" description="Polysaccharide pyruvyl transferase" evidence="1">
    <location>
        <begin position="13"/>
        <end position="308"/>
    </location>
</feature>
<evidence type="ECO:0000313" key="2">
    <source>
        <dbReference type="EMBL" id="SDR96875.1"/>
    </source>
</evidence>
<name>A0A1H1NDM9_9ACTN</name>
<dbReference type="EMBL" id="LT629732">
    <property type="protein sequence ID" value="SDR96875.1"/>
    <property type="molecule type" value="Genomic_DNA"/>
</dbReference>
<reference evidence="2 3" key="1">
    <citation type="submission" date="2016-10" db="EMBL/GenBank/DDBJ databases">
        <authorList>
            <person name="de Groot N.N."/>
        </authorList>
    </citation>
    <scope>NUCLEOTIDE SEQUENCE [LARGE SCALE GENOMIC DNA]</scope>
    <source>
        <strain evidence="2 3">DSM 22024</strain>
    </source>
</reference>
<dbReference type="InterPro" id="IPR019896">
    <property type="entry name" value="Polysacch_pyruvyl_Trfase_CsaB"/>
</dbReference>
<evidence type="ECO:0000259" key="1">
    <source>
        <dbReference type="Pfam" id="PF04230"/>
    </source>
</evidence>
<proteinExistence type="predicted"/>
<dbReference type="STRING" id="117157.SAMN04489717_1193"/>
<gene>
    <name evidence="2" type="ORF">SAMN04489717_1193</name>
</gene>
<sequence>MRIALLGYFGFGNAGDEAILAAEIAALRSAFAAEAPAGLPVRGSPGEAEPTFVVISGDPDHTRRTHGVDAVSRTDVRAVLAALRGSDALVAGGGSLLQDVTSARPVAFYAGTMLAARAVGTPVFVYAQGLGPVRRPVNRALTGAALRASRYVALRDADSAALADRLGVRDVDLVPDPVLGVDLSAGRVPPLGGERPRLAVALRAWAGSERWLPAVRSALVELSADADVVLVPFHAGQDGDLARDLARDLAHDLDDGVEVVAGRPAGADGHRAALEAVAGATAVLGMRLHALIAAAGAGRPFVALSYDPKVTAFADRVGQPVAATLPGPSAGDAGGEELRENVVAAVRKALQGPDQAYLDRLAVLRADAARPATVIARSLIGH</sequence>
<keyword evidence="3" id="KW-1185">Reference proteome</keyword>
<dbReference type="RefSeq" id="WP_092651308.1">
    <property type="nucleotide sequence ID" value="NZ_LT629732.1"/>
</dbReference>
<dbReference type="OrthoDB" id="3199616at2"/>
<keyword evidence="2" id="KW-0808">Transferase</keyword>
<organism evidence="2 3">
    <name type="scientific">Actinopolymorpha singaporensis</name>
    <dbReference type="NCBI Taxonomy" id="117157"/>
    <lineage>
        <taxon>Bacteria</taxon>
        <taxon>Bacillati</taxon>
        <taxon>Actinomycetota</taxon>
        <taxon>Actinomycetes</taxon>
        <taxon>Propionibacteriales</taxon>
        <taxon>Actinopolymorphaceae</taxon>
        <taxon>Actinopolymorpha</taxon>
    </lineage>
</organism>